<reference evidence="4" key="3">
    <citation type="submission" date="2015-02" db="EMBL/GenBank/DDBJ databases">
        <title>Genome analysis of three genomes within the thermophilic hydrogenogenic bacterial species Caldanaerobacter subterraneus.</title>
        <authorList>
            <person name="Sant'Anna F.H."/>
            <person name="Lebedinsky A."/>
            <person name="Sokolova T."/>
            <person name="Robb F.T."/>
            <person name="Gonzalez J.M."/>
        </authorList>
    </citation>
    <scope>NUCLEOTIDE SEQUENCE [LARGE SCALE GENOMIC DNA]</scope>
    <source>
        <strain evidence="4">DSM 12653</strain>
    </source>
</reference>
<dbReference type="Pfam" id="PF07833">
    <property type="entry name" value="Cu_amine_oxidN1"/>
    <property type="match status" value="1"/>
</dbReference>
<evidence type="ECO:0000259" key="2">
    <source>
        <dbReference type="Pfam" id="PF07833"/>
    </source>
</evidence>
<reference evidence="3 4" key="2">
    <citation type="journal article" date="2015" name="BMC Genomics">
        <title>Analysis of three genomes within the thermophilic bacterial species Caldanaerobacter subterraneus with a focus on carbon monoxide dehydrogenase evolution and hydrolase diversity.</title>
        <authorList>
            <person name="Sant'Anna F.H."/>
            <person name="Lebedinsky A.V."/>
            <person name="Sokolova T.G."/>
            <person name="Robb F.T."/>
            <person name="Gonzalez J.M."/>
        </authorList>
    </citation>
    <scope>NUCLEOTIDE SEQUENCE [LARGE SCALE GENOMIC DNA]</scope>
    <source>
        <strain evidence="3 4">DSM 12653</strain>
    </source>
</reference>
<accession>B7R9M1</accession>
<sequence length="175" mass="19810">MNCFRKSFEICHNFSILIPLSAQAANITITINGQNVFFEQKPIIKNNIALVPMRAFFEALGAKVNWKEKTKTVTAFRGKITTVQLIIGHKIAKVNGKNYELIVAPQLINGSTYVPLRFVGEVFGYKVIYENGHIIITSNQKTTESLTTTFKNTVTETKPEVGLLQRVNRFLRSRF</sequence>
<comment type="caution">
    <text evidence="3">The sequence shown here is derived from an EMBL/GenBank/DDBJ whole genome shotgun (WGS) entry which is preliminary data.</text>
</comment>
<dbReference type="Gene3D" id="3.30.457.10">
    <property type="entry name" value="Copper amine oxidase-like, N-terminal domain"/>
    <property type="match status" value="1"/>
</dbReference>
<dbReference type="AlphaFoldDB" id="B7R9M1"/>
<gene>
    <name evidence="3" type="ORF">CDSM653_01593</name>
</gene>
<dbReference type="EMBL" id="ABXP02000085">
    <property type="protein sequence ID" value="KKC29370.1"/>
    <property type="molecule type" value="Genomic_DNA"/>
</dbReference>
<dbReference type="InterPro" id="IPR012854">
    <property type="entry name" value="Cu_amine_oxidase-like_N"/>
</dbReference>
<keyword evidence="1" id="KW-0732">Signal</keyword>
<feature type="chain" id="PRO_5009949189" description="Copper amine oxidase-like N-terminal domain-containing protein" evidence="1">
    <location>
        <begin position="25"/>
        <end position="175"/>
    </location>
</feature>
<protein>
    <recommendedName>
        <fullName evidence="2">Copper amine oxidase-like N-terminal domain-containing protein</fullName>
    </recommendedName>
</protein>
<organism evidence="3 4">
    <name type="scientific">Caldanaerobacter subterraneus subsp. pacificus DSM 12653</name>
    <dbReference type="NCBI Taxonomy" id="391606"/>
    <lineage>
        <taxon>Bacteria</taxon>
        <taxon>Bacillati</taxon>
        <taxon>Bacillota</taxon>
        <taxon>Clostridia</taxon>
        <taxon>Thermoanaerobacterales</taxon>
        <taxon>Thermoanaerobacteraceae</taxon>
        <taxon>Caldanaerobacter</taxon>
    </lineage>
</organism>
<feature type="signal peptide" evidence="1">
    <location>
        <begin position="1"/>
        <end position="24"/>
    </location>
</feature>
<evidence type="ECO:0000313" key="3">
    <source>
        <dbReference type="EMBL" id="KKC29370.1"/>
    </source>
</evidence>
<dbReference type="Proteomes" id="UP000010146">
    <property type="component" value="Unassembled WGS sequence"/>
</dbReference>
<evidence type="ECO:0000313" key="4">
    <source>
        <dbReference type="Proteomes" id="UP000010146"/>
    </source>
</evidence>
<dbReference type="RefSeq" id="WP_009610988.1">
    <property type="nucleotide sequence ID" value="NZ_ABXP02000085.1"/>
</dbReference>
<feature type="domain" description="Copper amine oxidase-like N-terminal" evidence="2">
    <location>
        <begin position="30"/>
        <end position="132"/>
    </location>
</feature>
<dbReference type="InterPro" id="IPR036582">
    <property type="entry name" value="Mao_N_sf"/>
</dbReference>
<evidence type="ECO:0000256" key="1">
    <source>
        <dbReference type="SAM" id="SignalP"/>
    </source>
</evidence>
<reference evidence="3 4" key="1">
    <citation type="submission" date="2008-07" db="EMBL/GenBank/DDBJ databases">
        <authorList>
            <person name="Gonzalez J."/>
            <person name="Sokolova T."/>
            <person name="Ferriera S."/>
            <person name="Johnson J."/>
            <person name="Kravitz S."/>
            <person name="Beeson K."/>
            <person name="Sutton G."/>
            <person name="Rogers Y.-H."/>
            <person name="Friedman R."/>
            <person name="Frazier M."/>
            <person name="Venter J.C."/>
        </authorList>
    </citation>
    <scope>NUCLEOTIDE SEQUENCE [LARGE SCALE GENOMIC DNA]</scope>
    <source>
        <strain evidence="3 4">DSM 12653</strain>
    </source>
</reference>
<name>B7R9M1_9THEO</name>
<dbReference type="SUPFAM" id="SSF55383">
    <property type="entry name" value="Copper amine oxidase, domain N"/>
    <property type="match status" value="1"/>
</dbReference>
<proteinExistence type="predicted"/>